<name>A0A7D9ECD4_PARCT</name>
<proteinExistence type="predicted"/>
<dbReference type="Proteomes" id="UP001152795">
    <property type="component" value="Unassembled WGS sequence"/>
</dbReference>
<keyword evidence="2" id="KW-1185">Reference proteome</keyword>
<sequence length="481" mass="55628">MGTGKGFAQLELSAKNSSKRASVIVPFAAQRFLSSAVGQWKSIEKAFPVLRKSFQATHSNADEDFPLQYRMFGQDFVVDLLDLLDITTPLCELMVLSQSVDFLHWKIVFWGQRMVFWMGAMVDNLTCTPRYKKHLQDIKNYLFQEVQLFEGWHLLSNDRMVHPDYGEEAMYTWIERSLDQSMKELKKFAMDLKASSQNRLDSGTAEVSRLLAKCFDFEKLLLALEGTRRPDSENQNAISCIKDKSSYLAMGRKDFEVWFRYIISLPHVQKKKDELHYLDVSCSDALYHRFKECLCEMFWGNLKEYGVACMQSSGKYLSEFFVSLERDKSPGIRQTFVLTLLNGKKIKAVLDESKLIEMLYTVESIYTKLGPEFMLSLDIAMASGGSEAIAESFYAIMDTQRQRCHQSNKILELRTKLDWLLPHIGNNTGNLVEGIAQKYLESHNSPMLRDPRSIRHYLIRNNQSKVIHRIKNLPPKYPYLL</sequence>
<reference evidence="1" key="1">
    <citation type="submission" date="2020-04" db="EMBL/GenBank/DDBJ databases">
        <authorList>
            <person name="Alioto T."/>
            <person name="Alioto T."/>
            <person name="Gomez Garrido J."/>
        </authorList>
    </citation>
    <scope>NUCLEOTIDE SEQUENCE</scope>
    <source>
        <strain evidence="1">A484AB</strain>
    </source>
</reference>
<organism evidence="1 2">
    <name type="scientific">Paramuricea clavata</name>
    <name type="common">Red gorgonian</name>
    <name type="synonym">Violescent sea-whip</name>
    <dbReference type="NCBI Taxonomy" id="317549"/>
    <lineage>
        <taxon>Eukaryota</taxon>
        <taxon>Metazoa</taxon>
        <taxon>Cnidaria</taxon>
        <taxon>Anthozoa</taxon>
        <taxon>Octocorallia</taxon>
        <taxon>Malacalcyonacea</taxon>
        <taxon>Plexauridae</taxon>
        <taxon>Paramuricea</taxon>
    </lineage>
</organism>
<dbReference type="EMBL" id="CACRXK020005617">
    <property type="protein sequence ID" value="CAB4006831.1"/>
    <property type="molecule type" value="Genomic_DNA"/>
</dbReference>
<accession>A0A7D9ECD4</accession>
<evidence type="ECO:0000313" key="2">
    <source>
        <dbReference type="Proteomes" id="UP001152795"/>
    </source>
</evidence>
<protein>
    <submittedName>
        <fullName evidence="1">Uncharacterized protein</fullName>
    </submittedName>
</protein>
<dbReference type="OrthoDB" id="10065482at2759"/>
<gene>
    <name evidence="1" type="ORF">PACLA_8A079319</name>
</gene>
<comment type="caution">
    <text evidence="1">The sequence shown here is derived from an EMBL/GenBank/DDBJ whole genome shotgun (WGS) entry which is preliminary data.</text>
</comment>
<dbReference type="AlphaFoldDB" id="A0A7D9ECD4"/>
<evidence type="ECO:0000313" key="1">
    <source>
        <dbReference type="EMBL" id="CAB4006831.1"/>
    </source>
</evidence>